<dbReference type="EMBL" id="CABIJS010000024">
    <property type="protein sequence ID" value="VUZ40009.1"/>
    <property type="molecule type" value="Genomic_DNA"/>
</dbReference>
<gene>
    <name evidence="1" type="ORF">WMSIL1_LOCUS1151</name>
</gene>
<proteinExistence type="predicted"/>
<organism evidence="1 2">
    <name type="scientific">Hymenolepis diminuta</name>
    <name type="common">Rat tapeworm</name>
    <dbReference type="NCBI Taxonomy" id="6216"/>
    <lineage>
        <taxon>Eukaryota</taxon>
        <taxon>Metazoa</taxon>
        <taxon>Spiralia</taxon>
        <taxon>Lophotrochozoa</taxon>
        <taxon>Platyhelminthes</taxon>
        <taxon>Cestoda</taxon>
        <taxon>Eucestoda</taxon>
        <taxon>Cyclophyllidea</taxon>
        <taxon>Hymenolepididae</taxon>
        <taxon>Hymenolepis</taxon>
    </lineage>
</organism>
<name>A0A564XZ38_HYMDI</name>
<protein>
    <submittedName>
        <fullName evidence="1">Uncharacterized protein</fullName>
    </submittedName>
</protein>
<reference evidence="1 2" key="1">
    <citation type="submission" date="2019-07" db="EMBL/GenBank/DDBJ databases">
        <authorList>
            <person name="Jastrzebski P J."/>
            <person name="Paukszto L."/>
            <person name="Jastrzebski P J."/>
        </authorList>
    </citation>
    <scope>NUCLEOTIDE SEQUENCE [LARGE SCALE GENOMIC DNA]</scope>
    <source>
        <strain evidence="1 2">WMS-il1</strain>
    </source>
</reference>
<evidence type="ECO:0000313" key="2">
    <source>
        <dbReference type="Proteomes" id="UP000321570"/>
    </source>
</evidence>
<dbReference type="AlphaFoldDB" id="A0A564XZ38"/>
<keyword evidence="2" id="KW-1185">Reference proteome</keyword>
<sequence length="81" mass="9168">MGILILSACQGLMENKQAFQSYNLIVRLYLQCSNLIGLQLENENLVMTTLHVSARALTIKVRNRGVCNLFRDERLSKVVSN</sequence>
<accession>A0A564XZ38</accession>
<evidence type="ECO:0000313" key="1">
    <source>
        <dbReference type="EMBL" id="VUZ40009.1"/>
    </source>
</evidence>
<dbReference type="Proteomes" id="UP000321570">
    <property type="component" value="Unassembled WGS sequence"/>
</dbReference>